<sequence>MLYTLKPTDTGKGRDACYNLLVQRITVVSFKISLLQKLLMARSRTNCMPTNLSKQREVDTLCLEDLHAFIAQALCLEGKTTMELADLQVLTVTPLRMAHLTKG</sequence>
<gene>
    <name evidence="1" type="ORF">E2I00_012559</name>
</gene>
<organism evidence="1 2">
    <name type="scientific">Balaenoptera physalus</name>
    <name type="common">Fin whale</name>
    <name type="synonym">Balaena physalus</name>
    <dbReference type="NCBI Taxonomy" id="9770"/>
    <lineage>
        <taxon>Eukaryota</taxon>
        <taxon>Metazoa</taxon>
        <taxon>Chordata</taxon>
        <taxon>Craniata</taxon>
        <taxon>Vertebrata</taxon>
        <taxon>Euteleostomi</taxon>
        <taxon>Mammalia</taxon>
        <taxon>Eutheria</taxon>
        <taxon>Laurasiatheria</taxon>
        <taxon>Artiodactyla</taxon>
        <taxon>Whippomorpha</taxon>
        <taxon>Cetacea</taxon>
        <taxon>Mysticeti</taxon>
        <taxon>Balaenopteridae</taxon>
        <taxon>Balaenoptera</taxon>
    </lineage>
</organism>
<comment type="caution">
    <text evidence="1">The sequence shown here is derived from an EMBL/GenBank/DDBJ whole genome shotgun (WGS) entry which is preliminary data.</text>
</comment>
<protein>
    <submittedName>
        <fullName evidence="1">Uncharacterized protein</fullName>
    </submittedName>
</protein>
<accession>A0A6A1QA50</accession>
<dbReference type="EMBL" id="SGJD01000900">
    <property type="protein sequence ID" value="KAB0402971.1"/>
    <property type="molecule type" value="Genomic_DNA"/>
</dbReference>
<dbReference type="AlphaFoldDB" id="A0A6A1QA50"/>
<keyword evidence="2" id="KW-1185">Reference proteome</keyword>
<proteinExistence type="predicted"/>
<reference evidence="1 2" key="1">
    <citation type="journal article" date="2019" name="PLoS ONE">
        <title>Genomic analyses reveal an absence of contemporary introgressive admixture between fin whales and blue whales, despite known hybrids.</title>
        <authorList>
            <person name="Westbury M.V."/>
            <person name="Petersen B."/>
            <person name="Lorenzen E.D."/>
        </authorList>
    </citation>
    <scope>NUCLEOTIDE SEQUENCE [LARGE SCALE GENOMIC DNA]</scope>
    <source>
        <strain evidence="1">FinWhale-01</strain>
    </source>
</reference>
<dbReference type="Proteomes" id="UP000437017">
    <property type="component" value="Unassembled WGS sequence"/>
</dbReference>
<evidence type="ECO:0000313" key="1">
    <source>
        <dbReference type="EMBL" id="KAB0402971.1"/>
    </source>
</evidence>
<name>A0A6A1QA50_BALPH</name>
<feature type="non-terminal residue" evidence="1">
    <location>
        <position position="103"/>
    </location>
</feature>
<evidence type="ECO:0000313" key="2">
    <source>
        <dbReference type="Proteomes" id="UP000437017"/>
    </source>
</evidence>